<dbReference type="InterPro" id="IPR003439">
    <property type="entry name" value="ABC_transporter-like_ATP-bd"/>
</dbReference>
<dbReference type="GO" id="GO:0016887">
    <property type="term" value="F:ATP hydrolysis activity"/>
    <property type="evidence" value="ECO:0007669"/>
    <property type="project" value="InterPro"/>
</dbReference>
<dbReference type="InterPro" id="IPR005894">
    <property type="entry name" value="DrrA"/>
</dbReference>
<dbReference type="InterPro" id="IPR003593">
    <property type="entry name" value="AAA+_ATPase"/>
</dbReference>
<organism evidence="11 12">
    <name type="scientific">Streptomyces pluripotens</name>
    <dbReference type="NCBI Taxonomy" id="1355015"/>
    <lineage>
        <taxon>Bacteria</taxon>
        <taxon>Bacillati</taxon>
        <taxon>Actinomycetota</taxon>
        <taxon>Actinomycetes</taxon>
        <taxon>Kitasatosporales</taxon>
        <taxon>Streptomycetaceae</taxon>
        <taxon>Streptomyces</taxon>
    </lineage>
</organism>
<dbReference type="InterPro" id="IPR017871">
    <property type="entry name" value="ABC_transporter-like_CS"/>
</dbReference>
<evidence type="ECO:0000256" key="2">
    <source>
        <dbReference type="ARBA" id="ARBA00022448"/>
    </source>
</evidence>
<keyword evidence="4" id="KW-0547">Nucleotide-binding</keyword>
<dbReference type="GO" id="GO:0043215">
    <property type="term" value="P:daunorubicin transport"/>
    <property type="evidence" value="ECO:0007669"/>
    <property type="project" value="InterPro"/>
</dbReference>
<comment type="subcellular location">
    <subcellularLocation>
        <location evidence="1">Cell membrane</location>
        <topology evidence="1">Peripheral membrane protein</topology>
        <orientation evidence="1">Cytoplasmic side</orientation>
    </subcellularLocation>
</comment>
<dbReference type="GO" id="GO:0046677">
    <property type="term" value="P:response to antibiotic"/>
    <property type="evidence" value="ECO:0007669"/>
    <property type="project" value="UniProtKB-KW"/>
</dbReference>
<keyword evidence="8" id="KW-0046">Antibiotic resistance</keyword>
<accession>A0A221P2G1</accession>
<evidence type="ECO:0000313" key="12">
    <source>
        <dbReference type="Proteomes" id="UP000031501"/>
    </source>
</evidence>
<dbReference type="SMART" id="SM00382">
    <property type="entry name" value="AAA"/>
    <property type="match status" value="1"/>
</dbReference>
<keyword evidence="2" id="KW-0813">Transport</keyword>
<dbReference type="AlphaFoldDB" id="A0A221P2G1"/>
<evidence type="ECO:0000256" key="7">
    <source>
        <dbReference type="ARBA" id="ARBA00023136"/>
    </source>
</evidence>
<protein>
    <submittedName>
        <fullName evidence="11">Daunorubicin resistance protein DrrA family ABC transporter ATP-binding protein</fullName>
    </submittedName>
</protein>
<dbReference type="SUPFAM" id="SSF52540">
    <property type="entry name" value="P-loop containing nucleoside triphosphate hydrolases"/>
    <property type="match status" value="1"/>
</dbReference>
<dbReference type="GO" id="GO:0005886">
    <property type="term" value="C:plasma membrane"/>
    <property type="evidence" value="ECO:0007669"/>
    <property type="project" value="UniProtKB-SubCell"/>
</dbReference>
<dbReference type="NCBIfam" id="TIGR01188">
    <property type="entry name" value="drrA"/>
    <property type="match status" value="1"/>
</dbReference>
<evidence type="ECO:0000313" key="11">
    <source>
        <dbReference type="EMBL" id="ASN26266.1"/>
    </source>
</evidence>
<sequence>MTLAIEVEGLVKRFGAHRALDGVDLAVPAGQILGLLGPNGAGKTTTVRVLATLLQPDAGRARVFGYDVVKEPHQVRRCIALTGQFASVDGNISGRENLYLIARLLGVPARRARSEANGMLERFRLAEAGGKPAREYSGGMRRRLDLAASLMGEPRLIYLDEPTTGLDPHSRNELWAMVEERARAGATVLLTTQYMEEAEALADSVVVVDMGRVIAAGTAAELRARVGGRTLEIRPAHPRDLAALAGSLALEGLDGRIDQEACAVRLSLVEPDELTRAVRAVTASAVEVLAVDTRVASLDEAFIELTRSTA</sequence>
<keyword evidence="6" id="KW-1278">Translocase</keyword>
<evidence type="ECO:0000256" key="3">
    <source>
        <dbReference type="ARBA" id="ARBA00022475"/>
    </source>
</evidence>
<dbReference type="PROSITE" id="PS00211">
    <property type="entry name" value="ABC_TRANSPORTER_1"/>
    <property type="match status" value="1"/>
</dbReference>
<name>A0A221P2G1_9ACTN</name>
<keyword evidence="12" id="KW-1185">Reference proteome</keyword>
<dbReference type="PANTHER" id="PTHR42711:SF19">
    <property type="entry name" value="DOXORUBICIN RESISTANCE ATP-BINDING PROTEIN DRRA"/>
    <property type="match status" value="1"/>
</dbReference>
<dbReference type="InterPro" id="IPR027417">
    <property type="entry name" value="P-loop_NTPase"/>
</dbReference>
<evidence type="ECO:0000259" key="10">
    <source>
        <dbReference type="PROSITE" id="PS50893"/>
    </source>
</evidence>
<comment type="similarity">
    <text evidence="9">Belongs to the ABC transporter superfamily. Drug exporter-1 (DrugE1) (TC 3.A.1.105) family.</text>
</comment>
<evidence type="ECO:0000256" key="6">
    <source>
        <dbReference type="ARBA" id="ARBA00022967"/>
    </source>
</evidence>
<feature type="domain" description="ABC transporter" evidence="10">
    <location>
        <begin position="5"/>
        <end position="235"/>
    </location>
</feature>
<dbReference type="PROSITE" id="PS50893">
    <property type="entry name" value="ABC_TRANSPORTER_2"/>
    <property type="match status" value="1"/>
</dbReference>
<dbReference type="EMBL" id="CP022433">
    <property type="protein sequence ID" value="ASN26266.1"/>
    <property type="molecule type" value="Genomic_DNA"/>
</dbReference>
<evidence type="ECO:0000256" key="5">
    <source>
        <dbReference type="ARBA" id="ARBA00022840"/>
    </source>
</evidence>
<dbReference type="InterPro" id="IPR050763">
    <property type="entry name" value="ABC_transporter_ATP-binding"/>
</dbReference>
<keyword evidence="7" id="KW-0472">Membrane</keyword>
<dbReference type="STRING" id="1355015.LK06_020985"/>
<dbReference type="PANTHER" id="PTHR42711">
    <property type="entry name" value="ABC TRANSPORTER ATP-BINDING PROTEIN"/>
    <property type="match status" value="1"/>
</dbReference>
<dbReference type="Pfam" id="PF00005">
    <property type="entry name" value="ABC_tran"/>
    <property type="match status" value="1"/>
</dbReference>
<dbReference type="GO" id="GO:1900753">
    <property type="term" value="P:doxorubicin transport"/>
    <property type="evidence" value="ECO:0007669"/>
    <property type="project" value="InterPro"/>
</dbReference>
<reference evidence="11 12" key="1">
    <citation type="submission" date="2017-07" db="EMBL/GenBank/DDBJ databases">
        <title>Genome sequence of Streptomyces pluripotens MUSC 137T.</title>
        <authorList>
            <person name="Ser H.-L."/>
            <person name="Lee L.-H."/>
        </authorList>
    </citation>
    <scope>NUCLEOTIDE SEQUENCE [LARGE SCALE GENOMIC DNA]</scope>
    <source>
        <strain evidence="11 12">MUSC 137</strain>
    </source>
</reference>
<keyword evidence="5 11" id="KW-0067">ATP-binding</keyword>
<gene>
    <name evidence="11" type="ORF">LK07_22145</name>
</gene>
<evidence type="ECO:0000256" key="4">
    <source>
        <dbReference type="ARBA" id="ARBA00022741"/>
    </source>
</evidence>
<dbReference type="OrthoDB" id="9804819at2"/>
<evidence type="ECO:0000256" key="8">
    <source>
        <dbReference type="ARBA" id="ARBA00023251"/>
    </source>
</evidence>
<keyword evidence="3" id="KW-1003">Cell membrane</keyword>
<dbReference type="GO" id="GO:0005524">
    <property type="term" value="F:ATP binding"/>
    <property type="evidence" value="ECO:0007669"/>
    <property type="project" value="UniProtKB-KW"/>
</dbReference>
<proteinExistence type="inferred from homology"/>
<evidence type="ECO:0000256" key="1">
    <source>
        <dbReference type="ARBA" id="ARBA00004413"/>
    </source>
</evidence>
<dbReference type="RefSeq" id="WP_043435583.1">
    <property type="nucleotide sequence ID" value="NZ_CP021080.1"/>
</dbReference>
<dbReference type="KEGG" id="splu:LK06_020985"/>
<dbReference type="Gene3D" id="3.40.50.300">
    <property type="entry name" value="P-loop containing nucleotide triphosphate hydrolases"/>
    <property type="match status" value="1"/>
</dbReference>
<evidence type="ECO:0000256" key="9">
    <source>
        <dbReference type="ARBA" id="ARBA00049985"/>
    </source>
</evidence>
<dbReference type="Proteomes" id="UP000031501">
    <property type="component" value="Chromosome"/>
</dbReference>